<evidence type="ECO:0000256" key="4">
    <source>
        <dbReference type="ARBA" id="ARBA00022748"/>
    </source>
</evidence>
<dbReference type="AlphaFoldDB" id="A0A6J4UCR7"/>
<dbReference type="EMBL" id="CADCWL010000017">
    <property type="protein sequence ID" value="CAA9546418.1"/>
    <property type="molecule type" value="Genomic_DNA"/>
</dbReference>
<keyword evidence="5 7" id="KW-1133">Transmembrane helix</keyword>
<dbReference type="Pfam" id="PF02683">
    <property type="entry name" value="DsbD_TM"/>
    <property type="match status" value="1"/>
</dbReference>
<gene>
    <name evidence="9" type="ORF">AVDCRST_MAG19-289</name>
</gene>
<evidence type="ECO:0000259" key="8">
    <source>
        <dbReference type="Pfam" id="PF02683"/>
    </source>
</evidence>
<sequence length="247" mass="25143">MTVEVSFAAAFLAGLLSISSPCVLPLVPLYLTHLAGVSVDEAGGAVRSRVLANAVAYVLGFSVVFVSLGVALGAAGTLAASASVVAGNKLWLVRVGGALLVLLGLHQMGIVRLPFLDRERRIVPALPGGHLTSSFVVGMTFGAGWSPCVGPILGAILTMAAGQGSVERAAALLVAYSLGLAVPFLLAATFGTAPAVIRRLNGRLGLVSGLSGGVMLGVGALMLLGLYQQFFARVVALSPWTPWEPTL</sequence>
<proteinExistence type="inferred from homology"/>
<evidence type="ECO:0000313" key="9">
    <source>
        <dbReference type="EMBL" id="CAA9546418.1"/>
    </source>
</evidence>
<comment type="subcellular location">
    <subcellularLocation>
        <location evidence="1">Membrane</location>
        <topology evidence="1">Multi-pass membrane protein</topology>
    </subcellularLocation>
</comment>
<comment type="similarity">
    <text evidence="2">Belongs to the DsbD family.</text>
</comment>
<reference evidence="9" key="1">
    <citation type="submission" date="2020-02" db="EMBL/GenBank/DDBJ databases">
        <authorList>
            <person name="Meier V. D."/>
        </authorList>
    </citation>
    <scope>NUCLEOTIDE SEQUENCE</scope>
    <source>
        <strain evidence="9">AVDCRST_MAG19</strain>
    </source>
</reference>
<dbReference type="InterPro" id="IPR003834">
    <property type="entry name" value="Cyt_c_assmbl_TM_dom"/>
</dbReference>
<accession>A0A6J4UCR7</accession>
<feature type="transmembrane region" description="Helical" evidence="7">
    <location>
        <begin position="54"/>
        <end position="79"/>
    </location>
</feature>
<keyword evidence="6 7" id="KW-0472">Membrane</keyword>
<evidence type="ECO:0000256" key="1">
    <source>
        <dbReference type="ARBA" id="ARBA00004141"/>
    </source>
</evidence>
<evidence type="ECO:0000256" key="3">
    <source>
        <dbReference type="ARBA" id="ARBA00022692"/>
    </source>
</evidence>
<feature type="transmembrane region" description="Helical" evidence="7">
    <location>
        <begin position="135"/>
        <end position="157"/>
    </location>
</feature>
<feature type="domain" description="Cytochrome C biogenesis protein transmembrane" evidence="8">
    <location>
        <begin position="7"/>
        <end position="219"/>
    </location>
</feature>
<protein>
    <submittedName>
        <fullName evidence="9">Cytochrome c-type biogenesis protein CcdA (DsbD analog)</fullName>
    </submittedName>
</protein>
<dbReference type="InterPro" id="IPR051790">
    <property type="entry name" value="Cytochrome_c-biogenesis_DsbD"/>
</dbReference>
<dbReference type="GO" id="GO:0016020">
    <property type="term" value="C:membrane"/>
    <property type="evidence" value="ECO:0007669"/>
    <property type="project" value="UniProtKB-SubCell"/>
</dbReference>
<evidence type="ECO:0000256" key="6">
    <source>
        <dbReference type="ARBA" id="ARBA00023136"/>
    </source>
</evidence>
<feature type="transmembrane region" description="Helical" evidence="7">
    <location>
        <begin position="91"/>
        <end position="115"/>
    </location>
</feature>
<feature type="transmembrane region" description="Helical" evidence="7">
    <location>
        <begin position="204"/>
        <end position="227"/>
    </location>
</feature>
<keyword evidence="4" id="KW-0201">Cytochrome c-type biogenesis</keyword>
<dbReference type="PANTHER" id="PTHR31272">
    <property type="entry name" value="CYTOCHROME C-TYPE BIOGENESIS PROTEIN HI_1454-RELATED"/>
    <property type="match status" value="1"/>
</dbReference>
<evidence type="ECO:0000256" key="7">
    <source>
        <dbReference type="SAM" id="Phobius"/>
    </source>
</evidence>
<evidence type="ECO:0000256" key="2">
    <source>
        <dbReference type="ARBA" id="ARBA00006143"/>
    </source>
</evidence>
<dbReference type="GO" id="GO:0017004">
    <property type="term" value="P:cytochrome complex assembly"/>
    <property type="evidence" value="ECO:0007669"/>
    <property type="project" value="UniProtKB-KW"/>
</dbReference>
<name>A0A6J4UCR7_9BACT</name>
<evidence type="ECO:0000256" key="5">
    <source>
        <dbReference type="ARBA" id="ARBA00022989"/>
    </source>
</evidence>
<keyword evidence="3 7" id="KW-0812">Transmembrane</keyword>
<dbReference type="PANTHER" id="PTHR31272:SF4">
    <property type="entry name" value="CYTOCHROME C-TYPE BIOGENESIS PROTEIN HI_1454-RELATED"/>
    <property type="match status" value="1"/>
</dbReference>
<feature type="transmembrane region" description="Helical" evidence="7">
    <location>
        <begin position="169"/>
        <end position="192"/>
    </location>
</feature>
<organism evidence="9">
    <name type="scientific">uncultured Thermomicrobiales bacterium</name>
    <dbReference type="NCBI Taxonomy" id="1645740"/>
    <lineage>
        <taxon>Bacteria</taxon>
        <taxon>Pseudomonadati</taxon>
        <taxon>Thermomicrobiota</taxon>
        <taxon>Thermomicrobia</taxon>
        <taxon>Thermomicrobiales</taxon>
        <taxon>environmental samples</taxon>
    </lineage>
</organism>